<dbReference type="AlphaFoldDB" id="A0A0V1LGZ8"/>
<dbReference type="Proteomes" id="UP000054721">
    <property type="component" value="Unassembled WGS sequence"/>
</dbReference>
<sequence length="162" mass="18719">LRYANNDRHKRCLIVSKGALVRLTYVASGSVGKCCLTIKRGRHEPNHGPHEAEQEMRRGEINEAKQNKAKVKLRTTQTKSRTARSRTRDETRAFLNFQISNSNMRRRVLTNAFLLFILELIVSKKFHCTKTGFQRCAMQITIAIKESNCIRKFCCVKDQVLH</sequence>
<dbReference type="EMBL" id="JYDW01000052">
    <property type="protein sequence ID" value="KRZ58779.1"/>
    <property type="molecule type" value="Genomic_DNA"/>
</dbReference>
<organism evidence="1 2">
    <name type="scientific">Trichinella nativa</name>
    <dbReference type="NCBI Taxonomy" id="6335"/>
    <lineage>
        <taxon>Eukaryota</taxon>
        <taxon>Metazoa</taxon>
        <taxon>Ecdysozoa</taxon>
        <taxon>Nematoda</taxon>
        <taxon>Enoplea</taxon>
        <taxon>Dorylaimia</taxon>
        <taxon>Trichinellida</taxon>
        <taxon>Trichinellidae</taxon>
        <taxon>Trichinella</taxon>
    </lineage>
</organism>
<proteinExistence type="predicted"/>
<reference evidence="1 2" key="1">
    <citation type="submission" date="2015-05" db="EMBL/GenBank/DDBJ databases">
        <title>Evolution of Trichinella species and genotypes.</title>
        <authorList>
            <person name="Korhonen P.K."/>
            <person name="Edoardo P."/>
            <person name="Giuseppe L.R."/>
            <person name="Gasser R.B."/>
        </authorList>
    </citation>
    <scope>NUCLEOTIDE SEQUENCE [LARGE SCALE GENOMIC DNA]</scope>
    <source>
        <strain evidence="1">ISS10</strain>
    </source>
</reference>
<evidence type="ECO:0000313" key="2">
    <source>
        <dbReference type="Proteomes" id="UP000054721"/>
    </source>
</evidence>
<comment type="caution">
    <text evidence="1">The sequence shown here is derived from an EMBL/GenBank/DDBJ whole genome shotgun (WGS) entry which is preliminary data.</text>
</comment>
<evidence type="ECO:0000313" key="1">
    <source>
        <dbReference type="EMBL" id="KRZ58779.1"/>
    </source>
</evidence>
<protein>
    <submittedName>
        <fullName evidence="1">Uncharacterized protein</fullName>
    </submittedName>
</protein>
<keyword evidence="2" id="KW-1185">Reference proteome</keyword>
<gene>
    <name evidence="1" type="ORF">T02_12540</name>
</gene>
<feature type="non-terminal residue" evidence="1">
    <location>
        <position position="1"/>
    </location>
</feature>
<name>A0A0V1LGZ8_9BILA</name>
<accession>A0A0V1LGZ8</accession>
<feature type="non-terminal residue" evidence="1">
    <location>
        <position position="162"/>
    </location>
</feature>